<gene>
    <name evidence="19" type="ORF">KIL84_011770</name>
</gene>
<evidence type="ECO:0000256" key="7">
    <source>
        <dbReference type="ARBA" id="ARBA00023010"/>
    </source>
</evidence>
<feature type="domain" description="Costars" evidence="18">
    <location>
        <begin position="467"/>
        <end position="543"/>
    </location>
</feature>
<keyword evidence="20" id="KW-1185">Reference proteome</keyword>
<comment type="caution">
    <text evidence="19">The sequence shown here is derived from an EMBL/GenBank/DDBJ whole genome shotgun (WGS) entry which is preliminary data.</text>
</comment>
<evidence type="ECO:0000256" key="1">
    <source>
        <dbReference type="ARBA" id="ARBA00004204"/>
    </source>
</evidence>
<dbReference type="GO" id="GO:0003779">
    <property type="term" value="F:actin binding"/>
    <property type="evidence" value="ECO:0007669"/>
    <property type="project" value="UniProtKB-KW"/>
</dbReference>
<evidence type="ECO:0000256" key="14">
    <source>
        <dbReference type="ARBA" id="ARBA00063019"/>
    </source>
</evidence>
<sequence length="544" mass="62150">MYRLQLVLVCATAKEAIALCSNPQALAMPMTEQMQIPLRETRRDFLGVLAVLSVANTLQLFNSADHFTRKRMEDDFGIRKSKVLNEKQQFKTNNRPPEPEEACPKMSKETKIQEKCLSPLEVSQSRIFIHQVVTTRDREAAAADSNMPAEESQKATPAKRAIKKIRTASLVISLARGWQQWASDHNTKQAQEPPGWMPNAEEPPAEPPKEKLLSRWPVSTKSDQEKSEEKSSGKLAVAKRDVEKDSSESEEALRKLNIKSKEVTKTVVSKVYERGNDISLLSDRYEKENGSPEICGCKEESSNFDKILGDKMSPTRRRKCSNLVTELTKGWKQMEQEDKVPELELHKCRSDSLDTEDSGYGGEAEDRLQQVDADHIMRIKRPMPSLASRFTEELSSKAHRKYSPVNALKGRWQEWADQHVITQKLNPFSEEFDYQLAQSTRLHKGDKGYGRPKEGTKTAERAKRAESHIHREIKDMCFIIATMARLRRDGKIQVTFGELFDRYVRISDKVVGILMRARKHGLVDFEGEMLWQGRDDHVIITLLK</sequence>
<accession>A0A9D3XDW7</accession>
<evidence type="ECO:0000256" key="17">
    <source>
        <dbReference type="SAM" id="MobiDB-lite"/>
    </source>
</evidence>
<evidence type="ECO:0000256" key="5">
    <source>
        <dbReference type="ARBA" id="ARBA00022553"/>
    </source>
</evidence>
<dbReference type="GO" id="GO:0035025">
    <property type="term" value="P:positive regulation of Rho protein signal transduction"/>
    <property type="evidence" value="ECO:0007669"/>
    <property type="project" value="InterPro"/>
</dbReference>
<dbReference type="GO" id="GO:0045944">
    <property type="term" value="P:positive regulation of transcription by RNA polymerase II"/>
    <property type="evidence" value="ECO:0007669"/>
    <property type="project" value="TreeGrafter"/>
</dbReference>
<evidence type="ECO:0000259" key="18">
    <source>
        <dbReference type="SMART" id="SM01283"/>
    </source>
</evidence>
<dbReference type="GO" id="GO:0030017">
    <property type="term" value="C:sarcomere"/>
    <property type="evidence" value="ECO:0007669"/>
    <property type="project" value="UniProtKB-SubCell"/>
</dbReference>
<keyword evidence="11" id="KW-0009">Actin-binding</keyword>
<feature type="region of interest" description="Disordered" evidence="17">
    <location>
        <begin position="139"/>
        <end position="161"/>
    </location>
</feature>
<feature type="region of interest" description="Disordered" evidence="17">
    <location>
        <begin position="183"/>
        <end position="251"/>
    </location>
</feature>
<protein>
    <recommendedName>
        <fullName evidence="15">Actin-binding Rho-activating protein</fullName>
    </recommendedName>
    <alternativeName>
        <fullName evidence="16">Striated muscle activator of Rho-dependent signaling</fullName>
    </alternativeName>
</protein>
<evidence type="ECO:0000313" key="20">
    <source>
        <dbReference type="Proteomes" id="UP000827986"/>
    </source>
</evidence>
<evidence type="ECO:0000256" key="16">
    <source>
        <dbReference type="ARBA" id="ARBA00076363"/>
    </source>
</evidence>
<dbReference type="PANTHER" id="PTHR22739:SF20">
    <property type="entry name" value="ACTIN-BINDING RHO-ACTIVATING PROTEIN"/>
    <property type="match status" value="1"/>
</dbReference>
<dbReference type="GO" id="GO:0005856">
    <property type="term" value="C:cytoskeleton"/>
    <property type="evidence" value="ECO:0007669"/>
    <property type="project" value="UniProtKB-SubCell"/>
</dbReference>
<feature type="compositionally biased region" description="Basic and acidic residues" evidence="17">
    <location>
        <begin position="222"/>
        <end position="251"/>
    </location>
</feature>
<evidence type="ECO:0000256" key="4">
    <source>
        <dbReference type="ARBA" id="ARBA00022490"/>
    </source>
</evidence>
<evidence type="ECO:0000256" key="8">
    <source>
        <dbReference type="ARBA" id="ARBA00023015"/>
    </source>
</evidence>
<evidence type="ECO:0000256" key="2">
    <source>
        <dbReference type="ARBA" id="ARBA00004245"/>
    </source>
</evidence>
<organism evidence="19 20">
    <name type="scientific">Mauremys mutica</name>
    <name type="common">yellowpond turtle</name>
    <dbReference type="NCBI Taxonomy" id="74926"/>
    <lineage>
        <taxon>Eukaryota</taxon>
        <taxon>Metazoa</taxon>
        <taxon>Chordata</taxon>
        <taxon>Craniata</taxon>
        <taxon>Vertebrata</taxon>
        <taxon>Euteleostomi</taxon>
        <taxon>Archelosauria</taxon>
        <taxon>Testudinata</taxon>
        <taxon>Testudines</taxon>
        <taxon>Cryptodira</taxon>
        <taxon>Durocryptodira</taxon>
        <taxon>Testudinoidea</taxon>
        <taxon>Geoemydidae</taxon>
        <taxon>Geoemydinae</taxon>
        <taxon>Mauremys</taxon>
    </lineage>
</organism>
<dbReference type="InterPro" id="IPR027817">
    <property type="entry name" value="Costars_dom"/>
</dbReference>
<dbReference type="EMBL" id="JAHDVG010000474">
    <property type="protein sequence ID" value="KAH1178068.1"/>
    <property type="molecule type" value="Genomic_DNA"/>
</dbReference>
<dbReference type="InterPro" id="IPR026111">
    <property type="entry name" value="Abra"/>
</dbReference>
<dbReference type="SMART" id="SM01283">
    <property type="entry name" value="Costars"/>
    <property type="match status" value="1"/>
</dbReference>
<dbReference type="Proteomes" id="UP000827986">
    <property type="component" value="Unassembled WGS sequence"/>
</dbReference>
<dbReference type="GO" id="GO:0015031">
    <property type="term" value="P:protein transport"/>
    <property type="evidence" value="ECO:0007669"/>
    <property type="project" value="UniProtKB-KW"/>
</dbReference>
<keyword evidence="12" id="KW-0206">Cytoskeleton</keyword>
<comment type="subcellular location">
    <subcellularLocation>
        <location evidence="2">Cytoplasm</location>
        <location evidence="2">Cytoskeleton</location>
    </subcellularLocation>
    <subcellularLocation>
        <location evidence="1">Cytoplasm</location>
        <location evidence="1">Myofibril</location>
        <location evidence="1">Sarcomere</location>
    </subcellularLocation>
</comment>
<evidence type="ECO:0000313" key="19">
    <source>
        <dbReference type="EMBL" id="KAH1178068.1"/>
    </source>
</evidence>
<evidence type="ECO:0000256" key="15">
    <source>
        <dbReference type="ARBA" id="ARBA00073502"/>
    </source>
</evidence>
<dbReference type="PANTHER" id="PTHR22739">
    <property type="entry name" value="STRIATED MUSCLE ACTIVATOR OF RHO-DEPENDENT SIGNALING-RELATED"/>
    <property type="match status" value="1"/>
</dbReference>
<keyword evidence="7" id="KW-0811">Translocation</keyword>
<evidence type="ECO:0000256" key="13">
    <source>
        <dbReference type="ARBA" id="ARBA00059783"/>
    </source>
</evidence>
<keyword evidence="5" id="KW-0597">Phosphoprotein</keyword>
<dbReference type="Pfam" id="PF14705">
    <property type="entry name" value="Costars"/>
    <property type="match status" value="1"/>
</dbReference>
<keyword evidence="8" id="KW-0805">Transcription regulation</keyword>
<keyword evidence="6" id="KW-0653">Protein transport</keyword>
<evidence type="ECO:0000256" key="11">
    <source>
        <dbReference type="ARBA" id="ARBA00023203"/>
    </source>
</evidence>
<dbReference type="AlphaFoldDB" id="A0A9D3XDW7"/>
<keyword evidence="9" id="KW-0010">Activator</keyword>
<feature type="region of interest" description="Disordered" evidence="17">
    <location>
        <begin position="443"/>
        <end position="465"/>
    </location>
</feature>
<evidence type="ECO:0000256" key="10">
    <source>
        <dbReference type="ARBA" id="ARBA00023163"/>
    </source>
</evidence>
<dbReference type="Gene3D" id="1.10.10.1540">
    <property type="entry name" value="Costar domain"/>
    <property type="match status" value="1"/>
</dbReference>
<name>A0A9D3XDW7_9SAUR</name>
<keyword evidence="3" id="KW-0813">Transport</keyword>
<evidence type="ECO:0000256" key="9">
    <source>
        <dbReference type="ARBA" id="ARBA00023159"/>
    </source>
</evidence>
<comment type="function">
    <text evidence="13">Acts as an activator of serum response factor (SRF)-dependent transcription possibly by inducing nuclear translocation of MKL1 or MKL2 and through a mechanism requiring Rho-actin signaling.</text>
</comment>
<proteinExistence type="predicted"/>
<evidence type="ECO:0000256" key="3">
    <source>
        <dbReference type="ARBA" id="ARBA00022448"/>
    </source>
</evidence>
<keyword evidence="10" id="KW-0804">Transcription</keyword>
<dbReference type="FunFam" id="1.10.10.1540:FF:000001">
    <property type="entry name" value="Actin-binding Rho-activating protein a"/>
    <property type="match status" value="1"/>
</dbReference>
<evidence type="ECO:0000256" key="6">
    <source>
        <dbReference type="ARBA" id="ARBA00022927"/>
    </source>
</evidence>
<dbReference type="InterPro" id="IPR038095">
    <property type="entry name" value="Costars_sf"/>
</dbReference>
<evidence type="ECO:0000256" key="12">
    <source>
        <dbReference type="ARBA" id="ARBA00023212"/>
    </source>
</evidence>
<keyword evidence="4" id="KW-0963">Cytoplasm</keyword>
<comment type="subunit">
    <text evidence="14">Binds F-actin and ABLIM1, ABLIM2 and ABLIM3. Interaction with ABLIM2 and ABLIM3 enhances activity.</text>
</comment>
<reference evidence="19" key="1">
    <citation type="submission" date="2021-09" db="EMBL/GenBank/DDBJ databases">
        <title>The genome of Mauremys mutica provides insights into the evolution of semi-aquatic lifestyle.</title>
        <authorList>
            <person name="Gong S."/>
            <person name="Gao Y."/>
        </authorList>
    </citation>
    <scope>NUCLEOTIDE SEQUENCE</scope>
    <source>
        <strain evidence="19">MM-2020</strain>
        <tissue evidence="19">Muscle</tissue>
    </source>
</reference>